<sequence length="60" mass="6444">LADVFAFEVGEGEITISEIDENKSTASKVDCDTDTTRANKGKFTIFEISKGGTIETGIDK</sequence>
<evidence type="ECO:0000313" key="2">
    <source>
        <dbReference type="Proteomes" id="UP000789570"/>
    </source>
</evidence>
<evidence type="ECO:0000313" key="1">
    <source>
        <dbReference type="EMBL" id="CAG8728284.1"/>
    </source>
</evidence>
<organism evidence="1 2">
    <name type="scientific">Funneliformis caledonium</name>
    <dbReference type="NCBI Taxonomy" id="1117310"/>
    <lineage>
        <taxon>Eukaryota</taxon>
        <taxon>Fungi</taxon>
        <taxon>Fungi incertae sedis</taxon>
        <taxon>Mucoromycota</taxon>
        <taxon>Glomeromycotina</taxon>
        <taxon>Glomeromycetes</taxon>
        <taxon>Glomerales</taxon>
        <taxon>Glomeraceae</taxon>
        <taxon>Funneliformis</taxon>
    </lineage>
</organism>
<dbReference type="Proteomes" id="UP000789570">
    <property type="component" value="Unassembled WGS sequence"/>
</dbReference>
<accession>A0A9N9IBP4</accession>
<gene>
    <name evidence="1" type="ORF">FCALED_LOCUS14815</name>
</gene>
<proteinExistence type="predicted"/>
<comment type="caution">
    <text evidence="1">The sequence shown here is derived from an EMBL/GenBank/DDBJ whole genome shotgun (WGS) entry which is preliminary data.</text>
</comment>
<protein>
    <submittedName>
        <fullName evidence="1">10851_t:CDS:1</fullName>
    </submittedName>
</protein>
<dbReference type="EMBL" id="CAJVPQ010011660">
    <property type="protein sequence ID" value="CAG8728284.1"/>
    <property type="molecule type" value="Genomic_DNA"/>
</dbReference>
<name>A0A9N9IBP4_9GLOM</name>
<keyword evidence="2" id="KW-1185">Reference proteome</keyword>
<dbReference type="AlphaFoldDB" id="A0A9N9IBP4"/>
<feature type="non-terminal residue" evidence="1">
    <location>
        <position position="1"/>
    </location>
</feature>
<reference evidence="1" key="1">
    <citation type="submission" date="2021-06" db="EMBL/GenBank/DDBJ databases">
        <authorList>
            <person name="Kallberg Y."/>
            <person name="Tangrot J."/>
            <person name="Rosling A."/>
        </authorList>
    </citation>
    <scope>NUCLEOTIDE SEQUENCE</scope>
    <source>
        <strain evidence="1">UK204</strain>
    </source>
</reference>
<feature type="non-terminal residue" evidence="1">
    <location>
        <position position="60"/>
    </location>
</feature>